<reference evidence="14" key="1">
    <citation type="submission" date="2023-01" db="EMBL/GenBank/DDBJ databases">
        <title>Key to firefly adult light organ development and bioluminescence: homeobox transcription factors regulate luciferase expression and transportation to peroxisome.</title>
        <authorList>
            <person name="Fu X."/>
        </authorList>
    </citation>
    <scope>NUCLEOTIDE SEQUENCE [LARGE SCALE GENOMIC DNA]</scope>
</reference>
<dbReference type="PROSITE" id="PS50002">
    <property type="entry name" value="SH3"/>
    <property type="match status" value="4"/>
</dbReference>
<dbReference type="Proteomes" id="UP001353858">
    <property type="component" value="Unassembled WGS sequence"/>
</dbReference>
<dbReference type="InterPro" id="IPR001849">
    <property type="entry name" value="PH_domain"/>
</dbReference>
<evidence type="ECO:0000256" key="5">
    <source>
        <dbReference type="ARBA" id="ARBA00022837"/>
    </source>
</evidence>
<name>A0AAN7SBP9_9COLE</name>
<evidence type="ECO:0000259" key="8">
    <source>
        <dbReference type="PROSITE" id="PS50002"/>
    </source>
</evidence>
<feature type="region of interest" description="Disordered" evidence="7">
    <location>
        <begin position="664"/>
        <end position="813"/>
    </location>
</feature>
<keyword evidence="5" id="KW-0106">Calcium</keyword>
<dbReference type="InterPro" id="IPR036028">
    <property type="entry name" value="SH3-like_dom_sf"/>
</dbReference>
<dbReference type="InterPro" id="IPR051480">
    <property type="entry name" value="Endocytic_GEF_Adapter"/>
</dbReference>
<keyword evidence="2 6" id="KW-0728">SH3 domain</keyword>
<keyword evidence="3" id="KW-0963">Cytoplasm</keyword>
<dbReference type="SUPFAM" id="SSF49562">
    <property type="entry name" value="C2 domain (Calcium/lipid-binding domain, CaLB)"/>
    <property type="match status" value="1"/>
</dbReference>
<feature type="compositionally biased region" description="Polar residues" evidence="7">
    <location>
        <begin position="1248"/>
        <end position="1267"/>
    </location>
</feature>
<evidence type="ECO:0000259" key="9">
    <source>
        <dbReference type="PROSITE" id="PS50004"/>
    </source>
</evidence>
<feature type="domain" description="DH" evidence="10">
    <location>
        <begin position="1440"/>
        <end position="1621"/>
    </location>
</feature>
<dbReference type="CDD" id="cd11836">
    <property type="entry name" value="SH3_Intersectin_1"/>
    <property type="match status" value="1"/>
</dbReference>
<dbReference type="PRINTS" id="PR00452">
    <property type="entry name" value="SH3DOMAIN"/>
</dbReference>
<dbReference type="SMART" id="SM00027">
    <property type="entry name" value="EH"/>
    <property type="match status" value="2"/>
</dbReference>
<dbReference type="SUPFAM" id="SSF47473">
    <property type="entry name" value="EF-hand"/>
    <property type="match status" value="2"/>
</dbReference>
<feature type="domain" description="EF-hand" evidence="12">
    <location>
        <begin position="356"/>
        <end position="391"/>
    </location>
</feature>
<feature type="domain" description="SH3" evidence="8">
    <location>
        <begin position="1040"/>
        <end position="1101"/>
    </location>
</feature>
<evidence type="ECO:0000313" key="14">
    <source>
        <dbReference type="Proteomes" id="UP001353858"/>
    </source>
</evidence>
<evidence type="ECO:0000256" key="1">
    <source>
        <dbReference type="ARBA" id="ARBA00004496"/>
    </source>
</evidence>
<feature type="compositionally biased region" description="Basic and acidic residues" evidence="7">
    <location>
        <begin position="710"/>
        <end position="813"/>
    </location>
</feature>
<dbReference type="PROSITE" id="PS50031">
    <property type="entry name" value="EH"/>
    <property type="match status" value="2"/>
</dbReference>
<dbReference type="FunFam" id="2.30.30.40:FF:000072">
    <property type="entry name" value="Unconventional Myosin IB"/>
    <property type="match status" value="1"/>
</dbReference>
<dbReference type="Pfam" id="PF00168">
    <property type="entry name" value="C2"/>
    <property type="match status" value="1"/>
</dbReference>
<comment type="caution">
    <text evidence="13">The sequence shown here is derived from an EMBL/GenBank/DDBJ whole genome shotgun (WGS) entry which is preliminary data.</text>
</comment>
<dbReference type="SMART" id="SM00326">
    <property type="entry name" value="SH3"/>
    <property type="match status" value="4"/>
</dbReference>
<dbReference type="SMART" id="SM00325">
    <property type="entry name" value="RhoGEF"/>
    <property type="match status" value="1"/>
</dbReference>
<dbReference type="GO" id="GO:0035025">
    <property type="term" value="P:positive regulation of Rho protein signal transduction"/>
    <property type="evidence" value="ECO:0007669"/>
    <property type="project" value="TreeGrafter"/>
</dbReference>
<dbReference type="InterPro" id="IPR002048">
    <property type="entry name" value="EF_hand_dom"/>
</dbReference>
<gene>
    <name evidence="13" type="ORF">RN001_014806</name>
</gene>
<dbReference type="CDD" id="cd00160">
    <property type="entry name" value="RhoGEF"/>
    <property type="match status" value="1"/>
</dbReference>
<feature type="domain" description="SH3" evidence="8">
    <location>
        <begin position="1288"/>
        <end position="1352"/>
    </location>
</feature>
<feature type="domain" description="EF-hand" evidence="12">
    <location>
        <begin position="626"/>
        <end position="661"/>
    </location>
</feature>
<dbReference type="PROSITE" id="PS50222">
    <property type="entry name" value="EF_HAND_2"/>
    <property type="match status" value="2"/>
</dbReference>
<evidence type="ECO:0000256" key="2">
    <source>
        <dbReference type="ARBA" id="ARBA00022443"/>
    </source>
</evidence>
<evidence type="ECO:0000256" key="6">
    <source>
        <dbReference type="PROSITE-ProRule" id="PRU00192"/>
    </source>
</evidence>
<feature type="compositionally biased region" description="Pro residues" evidence="7">
    <location>
        <begin position="667"/>
        <end position="676"/>
    </location>
</feature>
<dbReference type="InterPro" id="IPR000219">
    <property type="entry name" value="DH_dom"/>
</dbReference>
<evidence type="ECO:0000256" key="7">
    <source>
        <dbReference type="SAM" id="MobiDB-lite"/>
    </source>
</evidence>
<dbReference type="InterPro" id="IPR018247">
    <property type="entry name" value="EF_Hand_1_Ca_BS"/>
</dbReference>
<feature type="compositionally biased region" description="Low complexity" evidence="7">
    <location>
        <begin position="677"/>
        <end position="695"/>
    </location>
</feature>
<protein>
    <recommendedName>
        <fullName evidence="15">Intersectin-1</fullName>
    </recommendedName>
</protein>
<evidence type="ECO:0008006" key="15">
    <source>
        <dbReference type="Google" id="ProtNLM"/>
    </source>
</evidence>
<dbReference type="Pfam" id="PF00621">
    <property type="entry name" value="RhoGEF"/>
    <property type="match status" value="1"/>
</dbReference>
<dbReference type="PROSITE" id="PS50010">
    <property type="entry name" value="DH_2"/>
    <property type="match status" value="1"/>
</dbReference>
<dbReference type="PRINTS" id="PR00499">
    <property type="entry name" value="P67PHOX"/>
</dbReference>
<evidence type="ECO:0000259" key="10">
    <source>
        <dbReference type="PROSITE" id="PS50010"/>
    </source>
</evidence>
<evidence type="ECO:0000256" key="4">
    <source>
        <dbReference type="ARBA" id="ARBA00022583"/>
    </source>
</evidence>
<feature type="domain" description="SH3" evidence="8">
    <location>
        <begin position="1159"/>
        <end position="1217"/>
    </location>
</feature>
<comment type="subcellular location">
    <subcellularLocation>
        <location evidence="1">Cytoplasm</location>
    </subcellularLocation>
</comment>
<dbReference type="Gene3D" id="2.30.30.40">
    <property type="entry name" value="SH3 Domains"/>
    <property type="match status" value="4"/>
</dbReference>
<dbReference type="SUPFAM" id="SSF48065">
    <property type="entry name" value="DBL homology domain (DH-domain)"/>
    <property type="match status" value="1"/>
</dbReference>
<keyword evidence="4" id="KW-0254">Endocytosis</keyword>
<dbReference type="InterPro" id="IPR035892">
    <property type="entry name" value="C2_domain_sf"/>
</dbReference>
<proteinExistence type="predicted"/>
<dbReference type="Pfam" id="PF12763">
    <property type="entry name" value="EH"/>
    <property type="match status" value="2"/>
</dbReference>
<dbReference type="CDD" id="cd00052">
    <property type="entry name" value="EH"/>
    <property type="match status" value="2"/>
</dbReference>
<dbReference type="Gene3D" id="1.10.287.1490">
    <property type="match status" value="1"/>
</dbReference>
<dbReference type="Pfam" id="PF14604">
    <property type="entry name" value="SH3_9"/>
    <property type="match status" value="3"/>
</dbReference>
<evidence type="ECO:0000256" key="3">
    <source>
        <dbReference type="ARBA" id="ARBA00022490"/>
    </source>
</evidence>
<dbReference type="PROSITE" id="PS50004">
    <property type="entry name" value="C2"/>
    <property type="match status" value="1"/>
</dbReference>
<feature type="compositionally biased region" description="Basic and acidic residues" evidence="7">
    <location>
        <begin position="67"/>
        <end position="80"/>
    </location>
</feature>
<feature type="domain" description="SH3" evidence="8">
    <location>
        <begin position="1372"/>
        <end position="1431"/>
    </location>
</feature>
<evidence type="ECO:0000313" key="13">
    <source>
        <dbReference type="EMBL" id="KAK4872777.1"/>
    </source>
</evidence>
<dbReference type="SUPFAM" id="SSF50044">
    <property type="entry name" value="SH3-domain"/>
    <property type="match status" value="4"/>
</dbReference>
<dbReference type="PANTHER" id="PTHR46006">
    <property type="entry name" value="RHO GUANINE NUCLEOTIDE EXCHANGE FACTOR AT 64C, ISOFORM A"/>
    <property type="match status" value="1"/>
</dbReference>
<feature type="domain" description="EH" evidence="11">
    <location>
        <begin position="593"/>
        <end position="682"/>
    </location>
</feature>
<dbReference type="EMBL" id="JARPUR010000007">
    <property type="protein sequence ID" value="KAK4872777.1"/>
    <property type="molecule type" value="Genomic_DNA"/>
</dbReference>
<evidence type="ECO:0000259" key="12">
    <source>
        <dbReference type="PROSITE" id="PS50222"/>
    </source>
</evidence>
<dbReference type="Pfam" id="PF16652">
    <property type="entry name" value="PH_13"/>
    <property type="match status" value="1"/>
</dbReference>
<dbReference type="Gene3D" id="2.60.40.150">
    <property type="entry name" value="C2 domain"/>
    <property type="match status" value="1"/>
</dbReference>
<dbReference type="Gene3D" id="2.30.29.30">
    <property type="entry name" value="Pleckstrin-homology domain (PH domain)/Phosphotyrosine-binding domain (PTB)"/>
    <property type="match status" value="1"/>
</dbReference>
<feature type="domain" description="EH" evidence="11">
    <location>
        <begin position="324"/>
        <end position="412"/>
    </location>
</feature>
<evidence type="ECO:0000259" key="11">
    <source>
        <dbReference type="PROSITE" id="PS50031"/>
    </source>
</evidence>
<dbReference type="PANTHER" id="PTHR46006:SF6">
    <property type="entry name" value="INTERSECTIN-2 ISOFORM X1"/>
    <property type="match status" value="1"/>
</dbReference>
<feature type="region of interest" description="Disordered" evidence="7">
    <location>
        <begin position="1241"/>
        <end position="1283"/>
    </location>
</feature>
<accession>A0AAN7SBP9</accession>
<dbReference type="GO" id="GO:0005085">
    <property type="term" value="F:guanyl-nucleotide exchange factor activity"/>
    <property type="evidence" value="ECO:0007669"/>
    <property type="project" value="InterPro"/>
</dbReference>
<dbReference type="SUPFAM" id="SSF50729">
    <property type="entry name" value="PH domain-like"/>
    <property type="match status" value="1"/>
</dbReference>
<feature type="region of interest" description="Disordered" evidence="7">
    <location>
        <begin position="58"/>
        <end position="80"/>
    </location>
</feature>
<dbReference type="Gene3D" id="1.20.900.10">
    <property type="entry name" value="Dbl homology (DH) domain"/>
    <property type="match status" value="1"/>
</dbReference>
<dbReference type="InterPro" id="IPR011993">
    <property type="entry name" value="PH-like_dom_sf"/>
</dbReference>
<dbReference type="Gene3D" id="1.10.238.10">
    <property type="entry name" value="EF-hand"/>
    <property type="match status" value="2"/>
</dbReference>
<feature type="domain" description="C2" evidence="9">
    <location>
        <begin position="1777"/>
        <end position="1908"/>
    </location>
</feature>
<dbReference type="SMART" id="SM00054">
    <property type="entry name" value="EFh"/>
    <property type="match status" value="2"/>
</dbReference>
<dbReference type="InterPro" id="IPR000008">
    <property type="entry name" value="C2_dom"/>
</dbReference>
<dbReference type="InterPro" id="IPR001452">
    <property type="entry name" value="SH3_domain"/>
</dbReference>
<dbReference type="GO" id="GO:0005737">
    <property type="term" value="C:cytoplasm"/>
    <property type="evidence" value="ECO:0007669"/>
    <property type="project" value="UniProtKB-SubCell"/>
</dbReference>
<dbReference type="CDD" id="cd11839">
    <property type="entry name" value="SH3_Intersectin_4"/>
    <property type="match status" value="1"/>
</dbReference>
<dbReference type="GO" id="GO:0006897">
    <property type="term" value="P:endocytosis"/>
    <property type="evidence" value="ECO:0007669"/>
    <property type="project" value="UniProtKB-KW"/>
</dbReference>
<keyword evidence="14" id="KW-1185">Reference proteome</keyword>
<dbReference type="CDD" id="cd11838">
    <property type="entry name" value="SH3_Intersectin_3"/>
    <property type="match status" value="1"/>
</dbReference>
<organism evidence="13 14">
    <name type="scientific">Aquatica leii</name>
    <dbReference type="NCBI Taxonomy" id="1421715"/>
    <lineage>
        <taxon>Eukaryota</taxon>
        <taxon>Metazoa</taxon>
        <taxon>Ecdysozoa</taxon>
        <taxon>Arthropoda</taxon>
        <taxon>Hexapoda</taxon>
        <taxon>Insecta</taxon>
        <taxon>Pterygota</taxon>
        <taxon>Neoptera</taxon>
        <taxon>Endopterygota</taxon>
        <taxon>Coleoptera</taxon>
        <taxon>Polyphaga</taxon>
        <taxon>Elateriformia</taxon>
        <taxon>Elateroidea</taxon>
        <taxon>Lampyridae</taxon>
        <taxon>Luciolinae</taxon>
        <taxon>Aquatica</taxon>
    </lineage>
</organism>
<dbReference type="InterPro" id="IPR011992">
    <property type="entry name" value="EF-hand-dom_pair"/>
</dbReference>
<dbReference type="GO" id="GO:0005509">
    <property type="term" value="F:calcium ion binding"/>
    <property type="evidence" value="ECO:0007669"/>
    <property type="project" value="InterPro"/>
</dbReference>
<dbReference type="Pfam" id="PF00018">
    <property type="entry name" value="SH3_1"/>
    <property type="match status" value="1"/>
</dbReference>
<sequence length="1935" mass="217318">MMPHKQLSKRRRYELTKKKSTWKTYPCTIRCNSKSFETFEEALLKCKVLLDHTDSSSCALTDSDNGSGEKSRERSGNQHSDYEYYHDEDVDDIPDINDYSISKTLTLLPKTSVLSSATEDAVGNNVTSAAAGLDITDLFVPQCKCNETKDALLNEISKVQNAVDYNRRLIEQFITQMKREWDTIKIQVMSFNGQQKQQIDPLNSVFDELLPLTSMEDITICSELLEEGEKEKLFISKLSMIGGKDAKTVLNNIIKHCFTVEAQCLCNWSGANSKFKLKDTKLILILIKFNFIRLTLEPGRIIESGNMSAAGTPSGDPWVIVTRERSRYEDQFRGLKPIDGIITGDQAKGFLLQSQLPPMVLGQIWGLADINADGKMDINEFSIACKLINLKLRGYEIPKVLPPTLIASLRMHNTPPAIPPLPTNIPQAQPLISQQPLIPNLNSTLINQAPIVSTGIPTGIVPPMQSGLPATQSFIPPPVASQPLVNFGAPLISGVLASSSPVIPSTIASTTAPIISAAPAIPPAPLLSGTTMPSLTGIVLPPPPVVAAPAMPTGTVLSAPGSVHSTPRASITSMDRTASIDSPLVEWSVPHQTKLKYTQIFNTTDRTRSGYLSGVQARNVMVQTKLPQNILAQIWALSDMDSDGRLGCEEFVLAMHLCEQALQGTAPPTPLPPDLVPPSFRRSGRTSSISSQGSGQIEQDPASTLPTTTFEDKRKENFEKGQAELDRRRKMLLEQQRKEAEERERKEREEIDRREKARQEAERRRMDELEKQMREQQEQERLKEEDRKRQAEQRDAARREMERQRQLEWEKQRSQELQQQRQREQETVLKLKAKNQSLTIELSSLNENIKELSQKICDTRVGVSNVKSTIDGMRSTRDSQMQEMSQLKNKLKEQNARLLALSQEKVKLDAKNKLNQQSDQGDQKQAFDNKEISIKNLREKIEDLQSQIDGKMNDIENNNSQLNDIRGQLTQLLTECEKLYKAYEQKRDKVLEMKSSNKTVDYSTAWKNDSDWGTAPSNEAWPVDNWAPSKVSDDSETILAIAVKYRALYEFVARNSDEISFQPGDIINVPVEQTGEPGWLAGEIKGHTGWFPESYVEPLDGVGIGTRTPAAVEEPQPVVEEVESKRLEGIAEIPEIVPEAIEPIQEAIEPEPTPVVLEEVVEYCIASYPYQSVEQGDLSFNAGDIITVVKKEGDWWTGKIGNNTGIFPCNYVQKYDPDATNNVQTVAPVVNNEPAVPPSFTPMPPIATTPTDGGSSQFDNEVSQITDSKAEKSPDYPSSNTQTLKNVKKPEIASVIAPYQASSPEQLSLQRGQLIMIRKKTDSGWWEGELQAKGRKRQVGWFPASYVKILNSSGRASGRTTPVSTTRIQQEVIIDKVVALYPYTAANPDELSFLKDDIISVTAREEPSWWRGELNGVSGVFPSNYVAPLQQSDDDPKEKMRQERINELIQTEKSYIDDMTIVYEVFEIPLRQSNIVTKEEIQGIFVNWREILQCNRNFLEDLTKRWNLGSAVIGDVICLHLPLMTSYITFCSKQLESAALLQRLTETSVAFRNVVKQCQSNRVTRGMPLSSFLIKPMQRITRYPLLISKILEHTPDSSPDHEFLVQALQIADGFLKRLNENVRLKENEERLNWLQNNVLLNDLVINFNTNTNKLGARRLLHYGMLSKVKSGKELVGFLFNDFFMLIQPSKATGASQFNFQRNNNVVYKIYKQPILVKDLKASKVSTDHVESGTDANRVLKVQDKKQIISLLTASATDCGLWLKRIEDARSKYLKVLSLNRMRPKSTAQSRASCGRLLVLVQKGTRFIRAGKLHTDNIYCKVSIDDQEHVTDVATDNVINGNVLQNGAPPVPVLIWNHSMQFLLTNVNEEVLNIVVHEMCSFQPDEFLGRAEVKILDVYREAQYTNGPITKKLILHQVESGEITIKLDLQMFTNDY</sequence>
<dbReference type="FunFam" id="1.10.238.10:FF:000055">
    <property type="entry name" value="Intersectin-1 isoform 1"/>
    <property type="match status" value="1"/>
</dbReference>
<dbReference type="InterPro" id="IPR035899">
    <property type="entry name" value="DBL_dom_sf"/>
</dbReference>
<dbReference type="PROSITE" id="PS00018">
    <property type="entry name" value="EF_HAND_1"/>
    <property type="match status" value="2"/>
</dbReference>
<dbReference type="InterPro" id="IPR000261">
    <property type="entry name" value="EH_dom"/>
</dbReference>